<evidence type="ECO:0000256" key="2">
    <source>
        <dbReference type="ARBA" id="ARBA00022771"/>
    </source>
</evidence>
<dbReference type="GO" id="GO:0008270">
    <property type="term" value="F:zinc ion binding"/>
    <property type="evidence" value="ECO:0007669"/>
    <property type="project" value="UniProtKB-KW"/>
</dbReference>
<reference evidence="8" key="1">
    <citation type="submission" date="2021-02" db="EMBL/GenBank/DDBJ databases">
        <authorList>
            <person name="Nowell W R."/>
        </authorList>
    </citation>
    <scope>NUCLEOTIDE SEQUENCE</scope>
    <source>
        <strain evidence="8">Ploen Becks lab</strain>
    </source>
</reference>
<evidence type="ECO:0000256" key="5">
    <source>
        <dbReference type="SAM" id="Coils"/>
    </source>
</evidence>
<keyword evidence="3" id="KW-0862">Zinc</keyword>
<organism evidence="8 9">
    <name type="scientific">Brachionus calyciflorus</name>
    <dbReference type="NCBI Taxonomy" id="104777"/>
    <lineage>
        <taxon>Eukaryota</taxon>
        <taxon>Metazoa</taxon>
        <taxon>Spiralia</taxon>
        <taxon>Gnathifera</taxon>
        <taxon>Rotifera</taxon>
        <taxon>Eurotatoria</taxon>
        <taxon>Monogononta</taxon>
        <taxon>Pseudotrocha</taxon>
        <taxon>Ploima</taxon>
        <taxon>Brachionidae</taxon>
        <taxon>Brachionus</taxon>
    </lineage>
</organism>
<dbReference type="AlphaFoldDB" id="A0A814KMQ3"/>
<keyword evidence="9" id="KW-1185">Reference proteome</keyword>
<evidence type="ECO:0000256" key="1">
    <source>
        <dbReference type="ARBA" id="ARBA00022723"/>
    </source>
</evidence>
<gene>
    <name evidence="8" type="ORF">OXX778_LOCUS18938</name>
</gene>
<evidence type="ECO:0008006" key="10">
    <source>
        <dbReference type="Google" id="ProtNLM"/>
    </source>
</evidence>
<keyword evidence="4 5" id="KW-0175">Coiled coil</keyword>
<evidence type="ECO:0000313" key="8">
    <source>
        <dbReference type="EMBL" id="CAF1053420.1"/>
    </source>
</evidence>
<dbReference type="InterPro" id="IPR041611">
    <property type="entry name" value="SKICH"/>
</dbReference>
<evidence type="ECO:0000259" key="6">
    <source>
        <dbReference type="Pfam" id="PF17751"/>
    </source>
</evidence>
<name>A0A814KMQ3_9BILA</name>
<keyword evidence="1" id="KW-0479">Metal-binding</keyword>
<dbReference type="PANTHER" id="PTHR31915">
    <property type="entry name" value="SKICH DOMAIN-CONTAINING PROTEIN"/>
    <property type="match status" value="1"/>
</dbReference>
<feature type="coiled-coil region" evidence="5">
    <location>
        <begin position="166"/>
        <end position="430"/>
    </location>
</feature>
<protein>
    <recommendedName>
        <fullName evidence="10">SKICH domain-containing protein</fullName>
    </recommendedName>
</protein>
<evidence type="ECO:0000256" key="4">
    <source>
        <dbReference type="ARBA" id="ARBA00023054"/>
    </source>
</evidence>
<proteinExistence type="predicted"/>
<evidence type="ECO:0000256" key="3">
    <source>
        <dbReference type="ARBA" id="ARBA00022833"/>
    </source>
</evidence>
<dbReference type="Pfam" id="PF18112">
    <property type="entry name" value="Zn-C2H2_12"/>
    <property type="match status" value="1"/>
</dbReference>
<dbReference type="InterPro" id="IPR041641">
    <property type="entry name" value="CALCOCO1/2_Zn_UBZ1"/>
</dbReference>
<dbReference type="Pfam" id="PF17751">
    <property type="entry name" value="SKICH"/>
    <property type="match status" value="1"/>
</dbReference>
<dbReference type="EMBL" id="CAJNOC010005474">
    <property type="protein sequence ID" value="CAF1053420.1"/>
    <property type="molecule type" value="Genomic_DNA"/>
</dbReference>
<dbReference type="Proteomes" id="UP000663879">
    <property type="component" value="Unassembled WGS sequence"/>
</dbReference>
<dbReference type="InterPro" id="IPR051002">
    <property type="entry name" value="UBA_autophagy_assoc_protein"/>
</dbReference>
<dbReference type="Gene3D" id="6.20.250.40">
    <property type="match status" value="1"/>
</dbReference>
<evidence type="ECO:0000259" key="7">
    <source>
        <dbReference type="Pfam" id="PF18112"/>
    </source>
</evidence>
<dbReference type="OrthoDB" id="10015001at2759"/>
<comment type="caution">
    <text evidence="8">The sequence shown here is derived from an EMBL/GenBank/DDBJ whole genome shotgun (WGS) entry which is preliminary data.</text>
</comment>
<keyword evidence="2" id="KW-0863">Zinc-finger</keyword>
<accession>A0A814KMQ3</accession>
<dbReference type="Gene3D" id="2.60.40.2840">
    <property type="match status" value="1"/>
</dbReference>
<sequence length="605" mass="69897">MDDCVMVQSQDYAQVIFEDLKDAYTENQDLECLFSFNDLVKMDSSDWIGIYKVGFTNCKDYICKQSIKIDSISESRGKVVFPSDQIPKSDNEFYQFVYISQSKQIRGASIPFQFKKVYLSDFVECEEDQEAIVYKSKDSLLNETYIEMKQQNEHLVASNESQAKLIKQNEEIIDCLKEELSTIKLKCLKLSLDNERVNHTLKIKTDEVKNLQDQINLINQEKNDLINNGQIENLEKKVQDQVDELAKLRDQLKRNEQIVLDQSKTIQSIVGEKDNLSYTITKILTEKSDLETNNQNLRQDITILKEKLSAAEQCKEMLRSQLTVVTNELNESNEKNQNLSYQISEYIAKNKNTEMALNDVNDKFHNLKADCENKLNEQNGSYYALKLAHTHLETKYKNQEKDLEKSRMENEELKERIKTGAKEYSKLYEKYRLLKNKQFNHDLNVYTDLCGNEHLVKRNESLSTDSAIQGGSSQRVSTTDIENTLLDALLNSSLGHNQPKKSTSTAVGIVNMREQFGNLSANNTLTSDDGLINRQNNESDIFENRILRSCEICNHEFPTGSSLQDIEKHYNEQHYGPSCPVCYLSFRKGYPQSDFEKHVNEHFAN</sequence>
<feature type="domain" description="UBZ1-type" evidence="7">
    <location>
        <begin position="579"/>
        <end position="603"/>
    </location>
</feature>
<feature type="domain" description="SKICH" evidence="6">
    <location>
        <begin position="15"/>
        <end position="114"/>
    </location>
</feature>
<dbReference type="PANTHER" id="PTHR31915:SF6">
    <property type="entry name" value="SKICH DOMAIN-CONTAINING PROTEIN"/>
    <property type="match status" value="1"/>
</dbReference>
<evidence type="ECO:0000313" key="9">
    <source>
        <dbReference type="Proteomes" id="UP000663879"/>
    </source>
</evidence>